<protein>
    <submittedName>
        <fullName evidence="2">NAD-dependent epimerase/dehydratase family protein</fullName>
    </submittedName>
</protein>
<dbReference type="PANTHER" id="PTHR43245">
    <property type="entry name" value="BIFUNCTIONAL POLYMYXIN RESISTANCE PROTEIN ARNA"/>
    <property type="match status" value="1"/>
</dbReference>
<evidence type="ECO:0000313" key="3">
    <source>
        <dbReference type="Proteomes" id="UP000215694"/>
    </source>
</evidence>
<dbReference type="PANTHER" id="PTHR43245:SF13">
    <property type="entry name" value="UDP-D-APIOSE_UDP-D-XYLOSE SYNTHASE 2"/>
    <property type="match status" value="1"/>
</dbReference>
<keyword evidence="3" id="KW-1185">Reference proteome</keyword>
<feature type="domain" description="NAD-dependent epimerase/dehydratase" evidence="1">
    <location>
        <begin position="4"/>
        <end position="182"/>
    </location>
</feature>
<evidence type="ECO:0000259" key="1">
    <source>
        <dbReference type="Pfam" id="PF01370"/>
    </source>
</evidence>
<evidence type="ECO:0000313" key="2">
    <source>
        <dbReference type="EMBL" id="RDY27090.1"/>
    </source>
</evidence>
<dbReference type="InterPro" id="IPR050177">
    <property type="entry name" value="Lipid_A_modif_metabolic_enz"/>
</dbReference>
<dbReference type="Pfam" id="PF01370">
    <property type="entry name" value="Epimerase"/>
    <property type="match status" value="1"/>
</dbReference>
<dbReference type="Proteomes" id="UP000215694">
    <property type="component" value="Unassembled WGS sequence"/>
</dbReference>
<organism evidence="2 3">
    <name type="scientific">Romboutsia weinsteinii</name>
    <dbReference type="NCBI Taxonomy" id="2020949"/>
    <lineage>
        <taxon>Bacteria</taxon>
        <taxon>Bacillati</taxon>
        <taxon>Bacillota</taxon>
        <taxon>Clostridia</taxon>
        <taxon>Peptostreptococcales</taxon>
        <taxon>Peptostreptococcaceae</taxon>
        <taxon>Romboutsia</taxon>
    </lineage>
</organism>
<comment type="caution">
    <text evidence="2">The sequence shown here is derived from an EMBL/GenBank/DDBJ whole genome shotgun (WGS) entry which is preliminary data.</text>
</comment>
<sequence length="288" mass="32884">MKKVLVLGGTRYFGRELVKNLIERGNDVTVGTRGVTEDGFGDKVNRIKIDRNSKKSLEDKLKDMRFDVIYDNIAYSPNNIDDLCDIIKGKCNKYIVTSTGSVYDNKYYSKEDDYNPYEYTVSYGTTDDYNYGEGKKLVEAVAFQKYDIPTIAVRFPIVLGENDYTKRLYSYVENIMNEETIDIDNMESIFCFIHSESAGDFLGWLSESDYTGPINACDEGTIMISEIIDYIEKTTGKKARISKDGVTAPYNGGGFTMDYTKVNDIGYKFRNVRHYIFDLIDFYVSTLG</sequence>
<name>A0A371J2S8_9FIRM</name>
<proteinExistence type="predicted"/>
<gene>
    <name evidence="2" type="ORF">CHL78_010735</name>
</gene>
<dbReference type="SUPFAM" id="SSF51735">
    <property type="entry name" value="NAD(P)-binding Rossmann-fold domains"/>
    <property type="match status" value="1"/>
</dbReference>
<accession>A0A371J2S8</accession>
<dbReference type="Gene3D" id="3.40.50.720">
    <property type="entry name" value="NAD(P)-binding Rossmann-like Domain"/>
    <property type="match status" value="1"/>
</dbReference>
<dbReference type="OrthoDB" id="9809586at2"/>
<dbReference type="EMBL" id="NOJY02000016">
    <property type="protein sequence ID" value="RDY27090.1"/>
    <property type="molecule type" value="Genomic_DNA"/>
</dbReference>
<reference evidence="2 3" key="1">
    <citation type="journal article" date="2017" name="Genome Announc.">
        <title>Draft Genome Sequence of Romboutsia weinsteinii sp. nov. Strain CCRI-19649(T) Isolated from Surface Water.</title>
        <authorList>
            <person name="Maheux A.F."/>
            <person name="Boudreau D.K."/>
            <person name="Berube E."/>
            <person name="Boissinot M."/>
            <person name="Cantin P."/>
            <person name="Raymond F."/>
            <person name="Corbeil J."/>
            <person name="Omar R.F."/>
            <person name="Bergeron M.G."/>
        </authorList>
    </citation>
    <scope>NUCLEOTIDE SEQUENCE [LARGE SCALE GENOMIC DNA]</scope>
    <source>
        <strain evidence="2 3">CCRI-19649</strain>
    </source>
</reference>
<dbReference type="AlphaFoldDB" id="A0A371J2S8"/>
<dbReference type="RefSeq" id="WP_094367407.1">
    <property type="nucleotide sequence ID" value="NZ_NOJY02000016.1"/>
</dbReference>
<dbReference type="InterPro" id="IPR001509">
    <property type="entry name" value="Epimerase_deHydtase"/>
</dbReference>
<dbReference type="InterPro" id="IPR036291">
    <property type="entry name" value="NAD(P)-bd_dom_sf"/>
</dbReference>